<proteinExistence type="inferred from homology"/>
<reference evidence="21" key="1">
    <citation type="submission" date="2016-10" db="EMBL/GenBank/DDBJ databases">
        <authorList>
            <person name="Varghese N."/>
            <person name="Submissions S."/>
        </authorList>
    </citation>
    <scope>NUCLEOTIDE SEQUENCE [LARGE SCALE GENOMIC DNA]</scope>
    <source>
        <strain evidence="21">DSM 10014</strain>
    </source>
</reference>
<feature type="signal peptide" evidence="17">
    <location>
        <begin position="1"/>
        <end position="23"/>
    </location>
</feature>
<dbReference type="NCBIfam" id="TIGR01783">
    <property type="entry name" value="TonB-siderophor"/>
    <property type="match status" value="1"/>
</dbReference>
<keyword evidence="8" id="KW-0408">Iron</keyword>
<dbReference type="PANTHER" id="PTHR32552:SF68">
    <property type="entry name" value="FERRICHROME OUTER MEMBRANE TRANSPORTER_PHAGE RECEPTOR"/>
    <property type="match status" value="1"/>
</dbReference>
<evidence type="ECO:0000256" key="11">
    <source>
        <dbReference type="ARBA" id="ARBA00023136"/>
    </source>
</evidence>
<keyword evidence="9" id="KW-0406">Ion transport</keyword>
<dbReference type="AlphaFoldDB" id="A0A1H2Z0C0"/>
<dbReference type="SUPFAM" id="SSF56935">
    <property type="entry name" value="Porins"/>
    <property type="match status" value="1"/>
</dbReference>
<dbReference type="InterPro" id="IPR012910">
    <property type="entry name" value="Plug_dom"/>
</dbReference>
<evidence type="ECO:0000259" key="19">
    <source>
        <dbReference type="Pfam" id="PF07715"/>
    </source>
</evidence>
<evidence type="ECO:0000256" key="2">
    <source>
        <dbReference type="ARBA" id="ARBA00009810"/>
    </source>
</evidence>
<evidence type="ECO:0000256" key="13">
    <source>
        <dbReference type="ARBA" id="ARBA00023237"/>
    </source>
</evidence>
<evidence type="ECO:0000256" key="6">
    <source>
        <dbReference type="ARBA" id="ARBA00022692"/>
    </source>
</evidence>
<evidence type="ECO:0000313" key="21">
    <source>
        <dbReference type="Proteomes" id="UP000183076"/>
    </source>
</evidence>
<dbReference type="GO" id="GO:0038023">
    <property type="term" value="F:signaling receptor activity"/>
    <property type="evidence" value="ECO:0007669"/>
    <property type="project" value="InterPro"/>
</dbReference>
<dbReference type="GO" id="GO:0009279">
    <property type="term" value="C:cell outer membrane"/>
    <property type="evidence" value="ECO:0007669"/>
    <property type="project" value="UniProtKB-SubCell"/>
</dbReference>
<evidence type="ECO:0000256" key="8">
    <source>
        <dbReference type="ARBA" id="ARBA00023004"/>
    </source>
</evidence>
<dbReference type="RefSeq" id="WP_074636197.1">
    <property type="nucleotide sequence ID" value="NZ_CP160849.1"/>
</dbReference>
<dbReference type="GeneID" id="94020686"/>
<dbReference type="Gene3D" id="2.40.170.20">
    <property type="entry name" value="TonB-dependent receptor, beta-barrel domain"/>
    <property type="match status" value="1"/>
</dbReference>
<evidence type="ECO:0000256" key="10">
    <source>
        <dbReference type="ARBA" id="ARBA00023077"/>
    </source>
</evidence>
<keyword evidence="11 14" id="KW-0472">Membrane</keyword>
<dbReference type="GO" id="GO:0015344">
    <property type="term" value="F:siderophore uptake transmembrane transporter activity"/>
    <property type="evidence" value="ECO:0007669"/>
    <property type="project" value="TreeGrafter"/>
</dbReference>
<evidence type="ECO:0000256" key="12">
    <source>
        <dbReference type="ARBA" id="ARBA00023170"/>
    </source>
</evidence>
<dbReference type="Proteomes" id="UP000183076">
    <property type="component" value="Unassembled WGS sequence"/>
</dbReference>
<gene>
    <name evidence="20" type="ORF">SAMN04488041_104438</name>
</gene>
<organism evidence="20 21">
    <name type="scientific">Sulfitobacter pontiacus</name>
    <dbReference type="NCBI Taxonomy" id="60137"/>
    <lineage>
        <taxon>Bacteria</taxon>
        <taxon>Pseudomonadati</taxon>
        <taxon>Pseudomonadota</taxon>
        <taxon>Alphaproteobacteria</taxon>
        <taxon>Rhodobacterales</taxon>
        <taxon>Roseobacteraceae</taxon>
        <taxon>Sulfitobacter</taxon>
    </lineage>
</organism>
<dbReference type="STRING" id="60137.SAMN04488041_104438"/>
<feature type="domain" description="TonB-dependent receptor plug" evidence="19">
    <location>
        <begin position="61"/>
        <end position="165"/>
    </location>
</feature>
<feature type="domain" description="TonB-dependent receptor-like beta-barrel" evidence="18">
    <location>
        <begin position="240"/>
        <end position="682"/>
    </location>
</feature>
<dbReference type="InterPro" id="IPR010105">
    <property type="entry name" value="TonB_sidphr_rcpt"/>
</dbReference>
<evidence type="ECO:0000256" key="16">
    <source>
        <dbReference type="SAM" id="MobiDB-lite"/>
    </source>
</evidence>
<evidence type="ECO:0000256" key="9">
    <source>
        <dbReference type="ARBA" id="ARBA00023065"/>
    </source>
</evidence>
<dbReference type="EMBL" id="FNNB01000004">
    <property type="protein sequence ID" value="SDX10354.1"/>
    <property type="molecule type" value="Genomic_DNA"/>
</dbReference>
<sequence length="712" mass="76329">MKFTFFLMLGTSALALSAGVATAQDAVDLGEIIIQSEEDPTGPVVGYAAGTTASTKSGRSLLETPSSITVVTTDQIEDTAANNLSEALGYAAGVVTEAYGADPRFDSISVRGADLQNQIYLNGLQFSRSTRPNYGAPSLDLYGMERVELLRGPNSVLYGAGSPAGLVNLIQKRAQFDGDTTELGLHADGNGSYYVFGDANRVVDDRFAYRIVGKAGNRVLGIDEYDNPGAYLGFAAKYQATDATTVEFLLSYQDDDPDSPSGVPNGLIGTRSDEDLRDFYFGNEALEYGDRKVLNLGAQVTHTFDNGWRLVSNTGVTKFDWSYSNLSVGGVTGNDVARTQLLQDEDVTSYATDLRLEGSALTGDVLHNLAFGIDASRFEESALSVFYYGQDSIDFAAPDYSPITPVRDGASWYANKNVTVEQVGIYASDEIEYGHWRAGLALRHDRNKSEGQSNTLYTVPGSGGTPGTVDLTRDDSATTGQASLGYVWDNGVSAYLSYGTSFQSFAEPGDTGTALDPTTGEQWEVGAKYLPATLDAYLSASVYQLEEKNRPVYVQNGAGVRAYDQVGKSRIRGLELEGRANLADGWSVTGGYSYTDSEIIGGDNNGNELGLTPKHTFKLWASKEIQGGPLAGLTVGAGARFIGERYAFNANANHLDSVTLLDAAVSYDFDDGTELQVNVTNLTDEAYVSSVGYFSTYYGDGRTISATLSKKW</sequence>
<evidence type="ECO:0000256" key="5">
    <source>
        <dbReference type="ARBA" id="ARBA00022496"/>
    </source>
</evidence>
<keyword evidence="5" id="KW-0410">Iron transport</keyword>
<dbReference type="GO" id="GO:0015891">
    <property type="term" value="P:siderophore transport"/>
    <property type="evidence" value="ECO:0007669"/>
    <property type="project" value="InterPro"/>
</dbReference>
<evidence type="ECO:0000256" key="14">
    <source>
        <dbReference type="PROSITE-ProRule" id="PRU01360"/>
    </source>
</evidence>
<keyword evidence="6 14" id="KW-0812">Transmembrane</keyword>
<evidence type="ECO:0000256" key="4">
    <source>
        <dbReference type="ARBA" id="ARBA00022452"/>
    </source>
</evidence>
<dbReference type="InterPro" id="IPR000531">
    <property type="entry name" value="Beta-barrel_TonB"/>
</dbReference>
<evidence type="ECO:0000256" key="7">
    <source>
        <dbReference type="ARBA" id="ARBA00022729"/>
    </source>
</evidence>
<dbReference type="InterPro" id="IPR039426">
    <property type="entry name" value="TonB-dep_rcpt-like"/>
</dbReference>
<dbReference type="InterPro" id="IPR036942">
    <property type="entry name" value="Beta-barrel_TonB_sf"/>
</dbReference>
<keyword evidence="4 14" id="KW-1134">Transmembrane beta strand</keyword>
<evidence type="ECO:0000313" key="20">
    <source>
        <dbReference type="EMBL" id="SDX10354.1"/>
    </source>
</evidence>
<dbReference type="Pfam" id="PF00593">
    <property type="entry name" value="TonB_dep_Rec_b-barrel"/>
    <property type="match status" value="1"/>
</dbReference>
<dbReference type="CDD" id="cd01347">
    <property type="entry name" value="ligand_gated_channel"/>
    <property type="match status" value="1"/>
</dbReference>
<feature type="region of interest" description="Disordered" evidence="16">
    <location>
        <begin position="447"/>
        <end position="475"/>
    </location>
</feature>
<keyword evidence="3 14" id="KW-0813">Transport</keyword>
<keyword evidence="13 14" id="KW-0998">Cell outer membrane</keyword>
<keyword evidence="7 17" id="KW-0732">Signal</keyword>
<dbReference type="PANTHER" id="PTHR32552">
    <property type="entry name" value="FERRICHROME IRON RECEPTOR-RELATED"/>
    <property type="match status" value="1"/>
</dbReference>
<dbReference type="Gene3D" id="2.170.130.10">
    <property type="entry name" value="TonB-dependent receptor, plug domain"/>
    <property type="match status" value="1"/>
</dbReference>
<evidence type="ECO:0000256" key="17">
    <source>
        <dbReference type="SAM" id="SignalP"/>
    </source>
</evidence>
<dbReference type="InterPro" id="IPR037066">
    <property type="entry name" value="Plug_dom_sf"/>
</dbReference>
<keyword evidence="12" id="KW-0675">Receptor</keyword>
<comment type="subcellular location">
    <subcellularLocation>
        <location evidence="1 14">Cell outer membrane</location>
        <topology evidence="1 14">Multi-pass membrane protein</topology>
    </subcellularLocation>
</comment>
<accession>A0A1H2Z0C0</accession>
<evidence type="ECO:0000256" key="1">
    <source>
        <dbReference type="ARBA" id="ARBA00004571"/>
    </source>
</evidence>
<protein>
    <submittedName>
        <fullName evidence="20">Iron complex outermembrane recepter protein</fullName>
    </submittedName>
</protein>
<evidence type="ECO:0000256" key="3">
    <source>
        <dbReference type="ARBA" id="ARBA00022448"/>
    </source>
</evidence>
<evidence type="ECO:0000259" key="18">
    <source>
        <dbReference type="Pfam" id="PF00593"/>
    </source>
</evidence>
<feature type="chain" id="PRO_5010227249" evidence="17">
    <location>
        <begin position="24"/>
        <end position="712"/>
    </location>
</feature>
<dbReference type="Pfam" id="PF07715">
    <property type="entry name" value="Plug"/>
    <property type="match status" value="1"/>
</dbReference>
<keyword evidence="10 15" id="KW-0798">TonB box</keyword>
<comment type="similarity">
    <text evidence="2 14 15">Belongs to the TonB-dependent receptor family.</text>
</comment>
<dbReference type="PROSITE" id="PS52016">
    <property type="entry name" value="TONB_DEPENDENT_REC_3"/>
    <property type="match status" value="1"/>
</dbReference>
<evidence type="ECO:0000256" key="15">
    <source>
        <dbReference type="RuleBase" id="RU003357"/>
    </source>
</evidence>
<name>A0A1H2Z0C0_9RHOB</name>